<reference evidence="16" key="1">
    <citation type="submission" date="2019-03" db="EMBL/GenBank/DDBJ databases">
        <authorList>
            <person name="Ashton P.M."/>
            <person name="Dallman T."/>
            <person name="Nair S."/>
            <person name="De Pinna E."/>
            <person name="Peters T."/>
            <person name="Grant K."/>
        </authorList>
    </citation>
    <scope>NUCLEOTIDE SEQUENCE [LARGE SCALE GENOMIC DNA]</scope>
    <source>
        <strain evidence="15">176244</strain>
        <strain evidence="16">285585</strain>
        <strain evidence="17">365393</strain>
    </source>
</reference>
<feature type="domain" description="Trimeric autotransporter adhesin YadA-like head" evidence="12">
    <location>
        <begin position="1253"/>
        <end position="1278"/>
    </location>
</feature>
<dbReference type="SUPFAM" id="SSF54523">
    <property type="entry name" value="Pili subunits"/>
    <property type="match status" value="1"/>
</dbReference>
<dbReference type="Gene3D" id="4.10.80.270">
    <property type="match status" value="7"/>
</dbReference>
<feature type="domain" description="Trimeric autotransporter adhesin YadA-like head" evidence="12">
    <location>
        <begin position="935"/>
        <end position="952"/>
    </location>
</feature>
<accession>A0A5Y2E4D3</accession>
<dbReference type="GO" id="GO:0009986">
    <property type="term" value="C:cell surface"/>
    <property type="evidence" value="ECO:0007669"/>
    <property type="project" value="UniProtKB-SubCell"/>
</dbReference>
<proteinExistence type="inferred from homology"/>
<dbReference type="InterPro" id="IPR045584">
    <property type="entry name" value="Pilin-like"/>
</dbReference>
<keyword evidence="5" id="KW-1134">Transmembrane beta strand</keyword>
<feature type="domain" description="Trimeric autotransporter adhesin YadA-like stalk" evidence="13">
    <location>
        <begin position="1283"/>
        <end position="1322"/>
    </location>
</feature>
<dbReference type="GO" id="GO:0015031">
    <property type="term" value="P:protein transport"/>
    <property type="evidence" value="ECO:0007669"/>
    <property type="project" value="UniProtKB-KW"/>
</dbReference>
<dbReference type="InterPro" id="IPR005594">
    <property type="entry name" value="YadA_C"/>
</dbReference>
<dbReference type="EMBL" id="AAHCZA010000018">
    <property type="protein sequence ID" value="EBU7233228.1"/>
    <property type="molecule type" value="Genomic_DNA"/>
</dbReference>
<comment type="caution">
    <text evidence="16">The sequence shown here is derived from an EMBL/GenBank/DDBJ whole genome shotgun (WGS) entry which is preliminary data.</text>
</comment>
<dbReference type="InterPro" id="IPR008635">
    <property type="entry name" value="Coiled_stalk_dom"/>
</dbReference>
<keyword evidence="10" id="KW-0998">Cell outer membrane</keyword>
<evidence type="ECO:0000256" key="5">
    <source>
        <dbReference type="ARBA" id="ARBA00022452"/>
    </source>
</evidence>
<evidence type="ECO:0000256" key="3">
    <source>
        <dbReference type="ARBA" id="ARBA00005848"/>
    </source>
</evidence>
<evidence type="ECO:0000256" key="1">
    <source>
        <dbReference type="ARBA" id="ARBA00004241"/>
    </source>
</evidence>
<protein>
    <submittedName>
        <fullName evidence="16">Autotransporter adhesin SadA</fullName>
    </submittedName>
</protein>
<feature type="domain" description="ESPR" evidence="14">
    <location>
        <begin position="1"/>
        <end position="47"/>
    </location>
</feature>
<comment type="similarity">
    <text evidence="3">Belongs to the autotransporter-2 (AT-2) (TC 1.B.40) family.</text>
</comment>
<feature type="domain" description="Trimeric autotransporter adhesin YadA-like head" evidence="12">
    <location>
        <begin position="1234"/>
        <end position="1251"/>
    </location>
</feature>
<feature type="domain" description="Trimeric autotransporter adhesin YadA-like stalk" evidence="13">
    <location>
        <begin position="467"/>
        <end position="511"/>
    </location>
</feature>
<feature type="domain" description="Trimeric autotransporter adhesin YadA-like stalk" evidence="13">
    <location>
        <begin position="1026"/>
        <end position="1064"/>
    </location>
</feature>
<dbReference type="Gene3D" id="2.60.40.4050">
    <property type="match status" value="1"/>
</dbReference>
<dbReference type="Gene3D" id="1.20.5.2280">
    <property type="match status" value="1"/>
</dbReference>
<name>A0A5Y2E4D3_SALET</name>
<feature type="domain" description="Trimeric autotransporter adhesin YadA-like stalk" evidence="13">
    <location>
        <begin position="544"/>
        <end position="587"/>
    </location>
</feature>
<evidence type="ECO:0000256" key="8">
    <source>
        <dbReference type="ARBA" id="ARBA00022927"/>
    </source>
</evidence>
<sequence length="1458" mass="147617">MNRIFRVLWNAATGTFVVTSETAKSRGKKSGRRKLAVSALISLSSIMVSADALANAGNDTGKGIGTENGWIAIGEGAEADSTITTKEKVAEDPSKGYVAGAGIAIGYYSKASGASSTALGGYSLAESIGSVALGAGAHTTSTAKYSMAVGTNAVASNLYAIALGTNANASGKNSIALGRDTVSSAERSLTVGLGANAASLDSMAFGYNTSVTSDAANGIAFGSGAVTSAKNSVAIGSNSTATEENVVSVGSDALKRKIVNVGNGAISESSTDAVNGSQLFATNANVTQNTTDIAANTDSINQNTTDIATNTTNINSLSDSVTTLTDDALLWDAASGAFSAKHNGSDSKLTNLAAGTLAADSTDAVNGSQLFDTNEKVDKNTADIATNTDSINQNTADITANTDSINQNTTDIAANTTSINQNTTDIATNTTNINNLSDSITGLTDDALLWDAASGAFSAKHNGSDSKITNLAAGTLAADSTDAVNGSQLFATNENVSQNTTDIAANTTNINSLSDSVTTLTDDALLWDAASGAFSAKHNGSDSKITNLAAGTLAADSTDAVNGSQLFATNENVSQNTTDIAANTTSITQNTTDIATNTTSINSLSDSVTTLTDDALLWDATSGAFSANRNGSASKIINVAAGDLSEDSTDAVNGSQLYETNQKVDQNTSAIADINTSITNLSSDNLSWNETTSSFSASHGSSTTNKITNVAAGELSEESTDAVNGSQLFETNEKVDQNTTDIAANTTNITQNSTAIENLNTSVSDINTSITGLTDNALLWDEDIGAFSANHGGSTSKITNVAAGALSEDSTDAVNGSQLYETNQKVDQNTSAIADINTSITNLGTDALSWDDEGGAFSASHGTSGTNKITNVAAGEIASDSTDAVNGSQLYETNMLISQYNESISQLAGDTSETYITENGTGVKYIRTNDNGLEGQDAYATGNGATAVGYDAVASGAGSLALGQNSSSSIDGSIALGSGSTSNRAISSGIQTTSVTSDGVVIGYNTTDRKLLGALSLGTDGESYRQITNVADGSEAQDAVTVRQLQNAIGAVTTTPTKYYHANSTEEDSLAVGTDSLAMGAKTIVNADAGIGIGLNTLVMADAINGIAIGSNARANHANSIAMGNGSQTTRGAQTDYTAYNMDTPQNSVGEFSVGSEDGQRQITNVAAGSADTDAVNVGQLKVTDSRVAANTESINNLNTQVSSLDTRVTNIENGIGDIVTTGSTKYFKTNTDGVDANAQGADSVAIGSGSIAAAENSVALGTNSVADEANTVSVGSSTQQRRITNVAAGVNSTDAVNVAQLKASEAGSVRYETNADGSVNYSVLNLGDGSGGTTRIGNVSAAVNDTDAVNYAQLKRSVEEANTYTDQKMGEMNSKIKGVENKMSGGIASAMAMAGLPQAYAPGANMTSIAGGTFNGESAVAIGVSMVSESGGWVYKLQGTSNSQGDYSAAIGAGFQW</sequence>
<evidence type="ECO:0000313" key="17">
    <source>
        <dbReference type="EMBL" id="EDI0527120.1"/>
    </source>
</evidence>
<dbReference type="InterPro" id="IPR011049">
    <property type="entry name" value="Serralysin-like_metalloprot_C"/>
</dbReference>
<evidence type="ECO:0000256" key="7">
    <source>
        <dbReference type="ARBA" id="ARBA00022729"/>
    </source>
</evidence>
<dbReference type="EMBL" id="AAMJRG010000002">
    <property type="protein sequence ID" value="EDI0527120.1"/>
    <property type="molecule type" value="Genomic_DNA"/>
</dbReference>
<dbReference type="Pfam" id="PF05662">
    <property type="entry name" value="YadA_stalk"/>
    <property type="match status" value="12"/>
</dbReference>
<keyword evidence="8" id="KW-0653">Protein transport</keyword>
<feature type="domain" description="Trimeric autotransporter adhesin YadA-like head" evidence="12">
    <location>
        <begin position="103"/>
        <end position="123"/>
    </location>
</feature>
<comment type="subcellular location">
    <subcellularLocation>
        <location evidence="2">Cell outer membrane</location>
    </subcellularLocation>
    <subcellularLocation>
        <location evidence="1">Cell surface</location>
    </subcellularLocation>
</comment>
<gene>
    <name evidence="16" type="primary">sadA</name>
    <name evidence="17" type="ORF">CC786_01795</name>
    <name evidence="15" type="ORF">DKV27_15785</name>
    <name evidence="16" type="ORF">E0563_03490</name>
</gene>
<dbReference type="Gene3D" id="2.150.10.10">
    <property type="entry name" value="Serralysin-like metalloprotease, C-terminal"/>
    <property type="match status" value="3"/>
</dbReference>
<feature type="domain" description="Trimeric autotransporter adhesin YadA-like stalk" evidence="13">
    <location>
        <begin position="1162"/>
        <end position="1202"/>
    </location>
</feature>
<feature type="domain" description="Trimeric autotransporter adhesin YadA-like head" evidence="12">
    <location>
        <begin position="155"/>
        <end position="179"/>
    </location>
</feature>
<keyword evidence="6" id="KW-0812">Transmembrane</keyword>
<keyword evidence="7" id="KW-0732">Signal</keyword>
<dbReference type="Gene3D" id="6.10.250.2040">
    <property type="match status" value="1"/>
</dbReference>
<dbReference type="InterPro" id="IPR024973">
    <property type="entry name" value="ESPR"/>
</dbReference>
<feature type="domain" description="Trimeric autotransporter adhesin YadA-like head" evidence="12">
    <location>
        <begin position="954"/>
        <end position="980"/>
    </location>
</feature>
<evidence type="ECO:0000259" key="12">
    <source>
        <dbReference type="Pfam" id="PF05658"/>
    </source>
</evidence>
<dbReference type="Pfam" id="PF05658">
    <property type="entry name" value="YadA_head"/>
    <property type="match status" value="9"/>
</dbReference>
<dbReference type="Proteomes" id="UP000839600">
    <property type="component" value="Unassembled WGS sequence"/>
</dbReference>
<feature type="domain" description="Trimeric autotransporter adhesin YadA-like head" evidence="12">
    <location>
        <begin position="1101"/>
        <end position="1127"/>
    </location>
</feature>
<feature type="domain" description="Trimeric autotransporter adhesin YadA-like head" evidence="12">
    <location>
        <begin position="125"/>
        <end position="153"/>
    </location>
</feature>
<feature type="domain" description="Trimeric autotransporter adhesin YadA-like stalk" evidence="13">
    <location>
        <begin position="635"/>
        <end position="678"/>
    </location>
</feature>
<feature type="domain" description="Trimeric autotransporter adhesin YadA-like stalk" evidence="13">
    <location>
        <begin position="797"/>
        <end position="840"/>
    </location>
</feature>
<evidence type="ECO:0000313" key="16">
    <source>
        <dbReference type="EMBL" id="ECD4321979.1"/>
    </source>
</evidence>
<feature type="domain" description="Trimeric autotransporter adhesin YadA-like stalk" evidence="13">
    <location>
        <begin position="1336"/>
        <end position="1373"/>
    </location>
</feature>
<feature type="domain" description="Trimeric autotransporter adhesin YadA-like head" evidence="12">
    <location>
        <begin position="228"/>
        <end position="253"/>
    </location>
</feature>
<evidence type="ECO:0000259" key="14">
    <source>
        <dbReference type="Pfam" id="PF13018"/>
    </source>
</evidence>
<dbReference type="Pfam" id="PF03895">
    <property type="entry name" value="YadA_anchor"/>
    <property type="match status" value="1"/>
</dbReference>
<evidence type="ECO:0000259" key="11">
    <source>
        <dbReference type="Pfam" id="PF03895"/>
    </source>
</evidence>
<feature type="domain" description="Trimeric autotransporter adhesin YadA-like stalk" evidence="13">
    <location>
        <begin position="706"/>
        <end position="750"/>
    </location>
</feature>
<feature type="domain" description="Trimeric autotransporter adhesin YadA-like stalk" evidence="13">
    <location>
        <begin position="348"/>
        <end position="392"/>
    </location>
</feature>
<keyword evidence="9" id="KW-0472">Membrane</keyword>
<feature type="domain" description="Trimeric autotransporter adhesin YadA-like stalk" evidence="13">
    <location>
        <begin position="868"/>
        <end position="909"/>
    </location>
</feature>
<feature type="domain" description="Trimeric autotransporter adhesin YadA-like stalk" evidence="13">
    <location>
        <begin position="257"/>
        <end position="301"/>
    </location>
</feature>
<evidence type="ECO:0000256" key="2">
    <source>
        <dbReference type="ARBA" id="ARBA00004442"/>
    </source>
</evidence>
<dbReference type="Gene3D" id="1.20.5.170">
    <property type="match status" value="9"/>
</dbReference>
<dbReference type="InterPro" id="IPR008640">
    <property type="entry name" value="Adhesin_Head_dom"/>
</dbReference>
<evidence type="ECO:0000256" key="4">
    <source>
        <dbReference type="ARBA" id="ARBA00022448"/>
    </source>
</evidence>
<dbReference type="GO" id="GO:0009279">
    <property type="term" value="C:cell outer membrane"/>
    <property type="evidence" value="ECO:0007669"/>
    <property type="project" value="UniProtKB-SubCell"/>
</dbReference>
<evidence type="ECO:0000256" key="9">
    <source>
        <dbReference type="ARBA" id="ARBA00023136"/>
    </source>
</evidence>
<dbReference type="Pfam" id="PF13018">
    <property type="entry name" value="ESPR"/>
    <property type="match status" value="1"/>
</dbReference>
<evidence type="ECO:0000256" key="10">
    <source>
        <dbReference type="ARBA" id="ARBA00023237"/>
    </source>
</evidence>
<keyword evidence="4" id="KW-0813">Transport</keyword>
<dbReference type="EMBL" id="AAIERP010000003">
    <property type="protein sequence ID" value="ECD4321979.1"/>
    <property type="molecule type" value="Genomic_DNA"/>
</dbReference>
<evidence type="ECO:0000313" key="15">
    <source>
        <dbReference type="EMBL" id="EBU7233228.1"/>
    </source>
</evidence>
<organism evidence="16">
    <name type="scientific">Salmonella enterica subsp. enterica serovar Tennessee</name>
    <dbReference type="NCBI Taxonomy" id="143221"/>
    <lineage>
        <taxon>Bacteria</taxon>
        <taxon>Pseudomonadati</taxon>
        <taxon>Pseudomonadota</taxon>
        <taxon>Gammaproteobacteria</taxon>
        <taxon>Enterobacterales</taxon>
        <taxon>Enterobacteriaceae</taxon>
        <taxon>Salmonella</taxon>
    </lineage>
</organism>
<feature type="domain" description="Trimeric autotransporter adhesin YadA-like C-terminal membrane anchor" evidence="11">
    <location>
        <begin position="1398"/>
        <end position="1458"/>
    </location>
</feature>
<evidence type="ECO:0000256" key="6">
    <source>
        <dbReference type="ARBA" id="ARBA00022692"/>
    </source>
</evidence>
<dbReference type="SUPFAM" id="SSF101967">
    <property type="entry name" value="Adhesin YadA, collagen-binding domain"/>
    <property type="match status" value="11"/>
</dbReference>
<dbReference type="CDD" id="cd12820">
    <property type="entry name" value="LbR_YadA-like"/>
    <property type="match status" value="1"/>
</dbReference>
<dbReference type="Gene3D" id="3.30.1300.30">
    <property type="entry name" value="GSPII I/J protein-like"/>
    <property type="match status" value="1"/>
</dbReference>
<evidence type="ECO:0000259" key="13">
    <source>
        <dbReference type="Pfam" id="PF05662"/>
    </source>
</evidence>